<dbReference type="AlphaFoldDB" id="G5SN12"/>
<keyword evidence="2" id="KW-1185">Reference proteome</keyword>
<accession>G5SN12</accession>
<comment type="caution">
    <text evidence="1">The sequence shown here is derived from an EMBL/GenBank/DDBJ whole genome shotgun (WGS) entry which is preliminary data.</text>
</comment>
<gene>
    <name evidence="1" type="ORF">HMPREF9441_00739</name>
</gene>
<dbReference type="EMBL" id="AFFY01000010">
    <property type="protein sequence ID" value="EHH01429.1"/>
    <property type="molecule type" value="Genomic_DNA"/>
</dbReference>
<evidence type="ECO:0000313" key="1">
    <source>
        <dbReference type="EMBL" id="EHH01429.1"/>
    </source>
</evidence>
<dbReference type="HOGENOM" id="CLU_3202990_0_0_10"/>
<dbReference type="STRING" id="762968.HMPREF9441_00739"/>
<organism evidence="1 2">
    <name type="scientific">Paraprevotella clara YIT 11840</name>
    <dbReference type="NCBI Taxonomy" id="762968"/>
    <lineage>
        <taxon>Bacteria</taxon>
        <taxon>Pseudomonadati</taxon>
        <taxon>Bacteroidota</taxon>
        <taxon>Bacteroidia</taxon>
        <taxon>Bacteroidales</taxon>
        <taxon>Prevotellaceae</taxon>
        <taxon>Paraprevotella</taxon>
    </lineage>
</organism>
<reference evidence="1 2" key="1">
    <citation type="submission" date="2011-03" db="EMBL/GenBank/DDBJ databases">
        <authorList>
            <person name="Weinstock G."/>
            <person name="Sodergren E."/>
            <person name="Clifton S."/>
            <person name="Fulton L."/>
            <person name="Fulton B."/>
            <person name="Courtney L."/>
            <person name="Fronick C."/>
            <person name="Harrison M."/>
            <person name="Strong C."/>
            <person name="Farmer C."/>
            <person name="Delahaunty K."/>
            <person name="Markovic C."/>
            <person name="Hall O."/>
            <person name="Minx P."/>
            <person name="Tomlinson C."/>
            <person name="Mitreva M."/>
            <person name="Hou S."/>
            <person name="Chen J."/>
            <person name="Wollam A."/>
            <person name="Pepin K.H."/>
            <person name="Johnson M."/>
            <person name="Bhonagiri V."/>
            <person name="Zhang X."/>
            <person name="Suruliraj S."/>
            <person name="Warren W."/>
            <person name="Chinwalla A."/>
            <person name="Mardis E.R."/>
            <person name="Wilson R.K."/>
        </authorList>
    </citation>
    <scope>NUCLEOTIDE SEQUENCE [LARGE SCALE GENOMIC DNA]</scope>
    <source>
        <strain evidence="1 2">YIT 11840</strain>
    </source>
</reference>
<proteinExistence type="predicted"/>
<protein>
    <submittedName>
        <fullName evidence="1">Uncharacterized protein</fullName>
    </submittedName>
</protein>
<name>G5SN12_9BACT</name>
<sequence length="45" mass="5168">MRFSFPLSPLACRDCAKDSRKTGNGHGNQTHIVLLRKTQNLKIWK</sequence>
<dbReference type="Proteomes" id="UP000003598">
    <property type="component" value="Unassembled WGS sequence"/>
</dbReference>
<evidence type="ECO:0000313" key="2">
    <source>
        <dbReference type="Proteomes" id="UP000003598"/>
    </source>
</evidence>